<dbReference type="SUPFAM" id="SSF144083">
    <property type="entry name" value="Magnesium transport protein CorA, transmembrane region"/>
    <property type="match status" value="1"/>
</dbReference>
<evidence type="ECO:0000256" key="8">
    <source>
        <dbReference type="SAM" id="Phobius"/>
    </source>
</evidence>
<protein>
    <submittedName>
        <fullName evidence="9">Magnesium and cobalt transport protein CorA</fullName>
    </submittedName>
</protein>
<accession>A0ABU6M6W3</accession>
<feature type="transmembrane region" description="Helical" evidence="8">
    <location>
        <begin position="321"/>
        <end position="341"/>
    </location>
</feature>
<dbReference type="RefSeq" id="WP_191848571.1">
    <property type="nucleotide sequence ID" value="NZ_BMUO01000014.1"/>
</dbReference>
<evidence type="ECO:0000256" key="4">
    <source>
        <dbReference type="ARBA" id="ARBA00022475"/>
    </source>
</evidence>
<keyword evidence="5 8" id="KW-0812">Transmembrane</keyword>
<keyword evidence="4" id="KW-1003">Cell membrane</keyword>
<dbReference type="SUPFAM" id="SSF143865">
    <property type="entry name" value="CorA soluble domain-like"/>
    <property type="match status" value="1"/>
</dbReference>
<evidence type="ECO:0000256" key="1">
    <source>
        <dbReference type="ARBA" id="ARBA00004651"/>
    </source>
</evidence>
<name>A0ABU6M6W3_9ACTN</name>
<evidence type="ECO:0000256" key="7">
    <source>
        <dbReference type="ARBA" id="ARBA00023136"/>
    </source>
</evidence>
<keyword evidence="3" id="KW-0813">Transport</keyword>
<reference evidence="9 10" key="1">
    <citation type="submission" date="2024-01" db="EMBL/GenBank/DDBJ databases">
        <title>Genome analysis.</title>
        <authorList>
            <person name="Zhang K."/>
        </authorList>
    </citation>
    <scope>NUCLEOTIDE SEQUENCE [LARGE SCALE GENOMIC DNA]</scope>
    <source>
        <strain evidence="9 10">CGMCC 4.1753</strain>
    </source>
</reference>
<dbReference type="Pfam" id="PF01544">
    <property type="entry name" value="CorA"/>
    <property type="match status" value="1"/>
</dbReference>
<keyword evidence="7 8" id="KW-0472">Membrane</keyword>
<comment type="similarity">
    <text evidence="2">Belongs to the CorA metal ion transporter (MIT) (TC 1.A.35) family.</text>
</comment>
<comment type="subcellular location">
    <subcellularLocation>
        <location evidence="1">Cell membrane</location>
        <topology evidence="1">Multi-pass membrane protein</topology>
    </subcellularLocation>
</comment>
<keyword evidence="6 8" id="KW-1133">Transmembrane helix</keyword>
<evidence type="ECO:0000256" key="6">
    <source>
        <dbReference type="ARBA" id="ARBA00022989"/>
    </source>
</evidence>
<dbReference type="InterPro" id="IPR045863">
    <property type="entry name" value="CorA_TM1_TM2"/>
</dbReference>
<evidence type="ECO:0000256" key="3">
    <source>
        <dbReference type="ARBA" id="ARBA00022448"/>
    </source>
</evidence>
<evidence type="ECO:0000256" key="5">
    <source>
        <dbReference type="ARBA" id="ARBA00022692"/>
    </source>
</evidence>
<evidence type="ECO:0000313" key="9">
    <source>
        <dbReference type="EMBL" id="MEC7057241.1"/>
    </source>
</evidence>
<dbReference type="InterPro" id="IPR045861">
    <property type="entry name" value="CorA_cytoplasmic_dom"/>
</dbReference>
<dbReference type="Proteomes" id="UP001353952">
    <property type="component" value="Unassembled WGS sequence"/>
</dbReference>
<comment type="caution">
    <text evidence="9">The sequence shown here is derived from an EMBL/GenBank/DDBJ whole genome shotgun (WGS) entry which is preliminary data.</text>
</comment>
<dbReference type="PANTHER" id="PTHR46494">
    <property type="entry name" value="CORA FAMILY METAL ION TRANSPORTER (EUROFUNG)"/>
    <property type="match status" value="1"/>
</dbReference>
<proteinExistence type="inferred from homology"/>
<dbReference type="PANTHER" id="PTHR46494:SF1">
    <property type="entry name" value="CORA FAMILY METAL ION TRANSPORTER (EUROFUNG)"/>
    <property type="match status" value="1"/>
</dbReference>
<evidence type="ECO:0000313" key="10">
    <source>
        <dbReference type="Proteomes" id="UP001353952"/>
    </source>
</evidence>
<dbReference type="Gene3D" id="3.30.460.20">
    <property type="entry name" value="CorA soluble domain-like"/>
    <property type="match status" value="1"/>
</dbReference>
<gene>
    <name evidence="9" type="ORF">RFN57_33880</name>
</gene>
<dbReference type="CDD" id="cd12830">
    <property type="entry name" value="MtCorA-like"/>
    <property type="match status" value="1"/>
</dbReference>
<keyword evidence="10" id="KW-1185">Reference proteome</keyword>
<evidence type="ECO:0000256" key="2">
    <source>
        <dbReference type="ARBA" id="ARBA00009765"/>
    </source>
</evidence>
<sequence>MAERDDDRVECGDVLPPAVVDCALYEHGRRLPGRTGLEKILQRTDPGGSRFAWIGLYEPTTEQFQRVADAFDLHPLAVEDAVHAHQRPKLERYGDTLFLVLKTIVYCDHEEITSTSEIVDTGEIMVFAGPGFAITVRHGSAPPLDAVRRELEADRHHLGHGPAAVLHAVADMVVDHYLEVADAFQTDVDTLESEVFSLDKPVDPARIYQLKRELMEFKRAVATLAGPLQRLASGTMPDIPADVCAYLRDVADHHQRANEQITGFGELVTGILNASTAQLSVQQNADMRRISAMAALIAVPTMVVGVYGMNFDHMPELTWRYGYPAVLTVIGVVCTLIYRALRRNKWL</sequence>
<dbReference type="EMBL" id="JAYXNZ010000002">
    <property type="protein sequence ID" value="MEC7057241.1"/>
    <property type="molecule type" value="Genomic_DNA"/>
</dbReference>
<feature type="transmembrane region" description="Helical" evidence="8">
    <location>
        <begin position="290"/>
        <end position="309"/>
    </location>
</feature>
<organism evidence="9 10">
    <name type="scientific">Streptomyces violaceochromogenes</name>
    <dbReference type="NCBI Taxonomy" id="67377"/>
    <lineage>
        <taxon>Bacteria</taxon>
        <taxon>Bacillati</taxon>
        <taxon>Actinomycetota</taxon>
        <taxon>Actinomycetes</taxon>
        <taxon>Kitasatosporales</taxon>
        <taxon>Streptomycetaceae</taxon>
        <taxon>Streptomyces</taxon>
    </lineage>
</organism>
<dbReference type="InterPro" id="IPR002523">
    <property type="entry name" value="MgTranspt_CorA/ZnTranspt_ZntB"/>
</dbReference>
<dbReference type="Gene3D" id="1.20.58.340">
    <property type="entry name" value="Magnesium transport protein CorA, transmembrane region"/>
    <property type="match status" value="2"/>
</dbReference>